<organism evidence="2 3">
    <name type="scientific">Vibrio ostreae</name>
    <dbReference type="NCBI Taxonomy" id="2841925"/>
    <lineage>
        <taxon>Bacteria</taxon>
        <taxon>Pseudomonadati</taxon>
        <taxon>Pseudomonadota</taxon>
        <taxon>Gammaproteobacteria</taxon>
        <taxon>Vibrionales</taxon>
        <taxon>Vibrionaceae</taxon>
        <taxon>Vibrio</taxon>
    </lineage>
</organism>
<proteinExistence type="predicted"/>
<reference evidence="2" key="1">
    <citation type="submission" date="2021-06" db="EMBL/GenBank/DDBJ databases">
        <title>Vibrio nov. sp., novel gut bacterium isolated from Yellow Sea oyster.</title>
        <authorList>
            <person name="Muhammad N."/>
            <person name="Nguyen T.H."/>
            <person name="Lee Y.-J."/>
            <person name="Ko J."/>
            <person name="Kim S.-G."/>
        </authorList>
    </citation>
    <scope>NUCLEOTIDE SEQUENCE</scope>
    <source>
        <strain evidence="2">OG9-811</strain>
    </source>
</reference>
<dbReference type="AlphaFoldDB" id="A0A975UB90"/>
<dbReference type="Proteomes" id="UP000694232">
    <property type="component" value="Chromosome 1"/>
</dbReference>
<evidence type="ECO:0000256" key="1">
    <source>
        <dbReference type="SAM" id="SignalP"/>
    </source>
</evidence>
<name>A0A975UB90_9VIBR</name>
<keyword evidence="3" id="KW-1185">Reference proteome</keyword>
<dbReference type="KEGG" id="vos:KNV97_18300"/>
<accession>A0A975UB90</accession>
<protein>
    <submittedName>
        <fullName evidence="2">Chromosome partitioning protein ParA</fullName>
    </submittedName>
</protein>
<evidence type="ECO:0000313" key="3">
    <source>
        <dbReference type="Proteomes" id="UP000694232"/>
    </source>
</evidence>
<feature type="signal peptide" evidence="1">
    <location>
        <begin position="1"/>
        <end position="22"/>
    </location>
</feature>
<feature type="chain" id="PRO_5037938316" evidence="1">
    <location>
        <begin position="23"/>
        <end position="481"/>
    </location>
</feature>
<evidence type="ECO:0000313" key="2">
    <source>
        <dbReference type="EMBL" id="QXO17324.1"/>
    </source>
</evidence>
<gene>
    <name evidence="2" type="ORF">KNV97_18300</name>
</gene>
<dbReference type="EMBL" id="CP076643">
    <property type="protein sequence ID" value="QXO17324.1"/>
    <property type="molecule type" value="Genomic_DNA"/>
</dbReference>
<dbReference type="RefSeq" id="WP_218562533.1">
    <property type="nucleotide sequence ID" value="NZ_CP076643.1"/>
</dbReference>
<keyword evidence="1" id="KW-0732">Signal</keyword>
<sequence length="481" mass="54462">MTILRNLILTTASLLATSPLAAAPDTQQGYFIDAPVTGLFYTTSSGLSGTTQKGSFSYHPGDVIRFYLGLDEHGYLLTTLSGQEVVTPTLASTQVSRSVNMTRLLLSLDSTPQNREEITLLSQALTDQDFIQQLKQLDLSFLDDHLAALNLPLVSTQQAVEHLNQSQHYIEQNFVSDQVIYRPKGVMYETSLVPKKDWQGKICAYNLDRAAHPNYFAPIGKTRFSVGAETLTEYPAIGDHFNGCQLRPEHGLTQAVEHPLSQFAYEAGLIGCARHGCTRNDLNGFYVEDFDDEGDWKYRTIAMNFDPLTELFMEKSQGLGHKAGVSHNNRSEMMWFTYPNGKGDHIPLPGIWLRTRYLVSGIQHQCLHITTNQVLLGPESVSECPSEPQNYTRDVTAQYRDMWWLQKPDNRINVGDLNITVTWFDPERGPQFTSWEYLPAGHHWDQGILYRYQQRKQRAVDGQESMQTLSVDEFTKQHKDS</sequence>